<proteinExistence type="predicted"/>
<gene>
    <name evidence="12" type="ORF">MEDL_26557</name>
</gene>
<dbReference type="GO" id="GO:0012505">
    <property type="term" value="C:endomembrane system"/>
    <property type="evidence" value="ECO:0007669"/>
    <property type="project" value="UniProtKB-SubCell"/>
</dbReference>
<feature type="signal peptide" evidence="11">
    <location>
        <begin position="1"/>
        <end position="16"/>
    </location>
</feature>
<keyword evidence="8" id="KW-0675">Receptor</keyword>
<dbReference type="PROSITE" id="PS01209">
    <property type="entry name" value="LDLRA_1"/>
    <property type="match status" value="1"/>
</dbReference>
<dbReference type="PROSITE" id="PS50068">
    <property type="entry name" value="LDLRA_2"/>
    <property type="match status" value="2"/>
</dbReference>
<feature type="chain" id="PRO_5035811385" evidence="11">
    <location>
        <begin position="17"/>
        <end position="163"/>
    </location>
</feature>
<name>A0A8S3S2A4_MYTED</name>
<evidence type="ECO:0000256" key="7">
    <source>
        <dbReference type="ARBA" id="ARBA00023157"/>
    </source>
</evidence>
<dbReference type="Pfam" id="PF00057">
    <property type="entry name" value="Ldl_recept_a"/>
    <property type="match status" value="1"/>
</dbReference>
<keyword evidence="7 10" id="KW-1015">Disulfide bond</keyword>
<feature type="disulfide bond" evidence="10">
    <location>
        <begin position="17"/>
        <end position="29"/>
    </location>
</feature>
<comment type="caution">
    <text evidence="10">Lacks conserved residue(s) required for the propagation of feature annotation.</text>
</comment>
<evidence type="ECO:0000256" key="11">
    <source>
        <dbReference type="SAM" id="SignalP"/>
    </source>
</evidence>
<dbReference type="Gene3D" id="4.10.400.10">
    <property type="entry name" value="Low-density Lipoprotein Receptor"/>
    <property type="match status" value="2"/>
</dbReference>
<evidence type="ECO:0000256" key="10">
    <source>
        <dbReference type="PROSITE-ProRule" id="PRU00124"/>
    </source>
</evidence>
<organism evidence="12 13">
    <name type="scientific">Mytilus edulis</name>
    <name type="common">Blue mussel</name>
    <dbReference type="NCBI Taxonomy" id="6550"/>
    <lineage>
        <taxon>Eukaryota</taxon>
        <taxon>Metazoa</taxon>
        <taxon>Spiralia</taxon>
        <taxon>Lophotrochozoa</taxon>
        <taxon>Mollusca</taxon>
        <taxon>Bivalvia</taxon>
        <taxon>Autobranchia</taxon>
        <taxon>Pteriomorphia</taxon>
        <taxon>Mytilida</taxon>
        <taxon>Mytiloidea</taxon>
        <taxon>Mytilidae</taxon>
        <taxon>Mytilinae</taxon>
        <taxon>Mytilus</taxon>
    </lineage>
</organism>
<feature type="disulfide bond" evidence="10">
    <location>
        <begin position="36"/>
        <end position="51"/>
    </location>
</feature>
<dbReference type="AlphaFoldDB" id="A0A8S3S2A4"/>
<dbReference type="InterPro" id="IPR050685">
    <property type="entry name" value="LDLR"/>
</dbReference>
<dbReference type="InterPro" id="IPR002172">
    <property type="entry name" value="LDrepeatLR_classA_rpt"/>
</dbReference>
<keyword evidence="4" id="KW-0677">Repeat</keyword>
<evidence type="ECO:0000256" key="9">
    <source>
        <dbReference type="ARBA" id="ARBA00023180"/>
    </source>
</evidence>
<accession>A0A8S3S2A4</accession>
<reference evidence="12" key="1">
    <citation type="submission" date="2021-03" db="EMBL/GenBank/DDBJ databases">
        <authorList>
            <person name="Bekaert M."/>
        </authorList>
    </citation>
    <scope>NUCLEOTIDE SEQUENCE</scope>
</reference>
<feature type="disulfide bond" evidence="10">
    <location>
        <begin position="74"/>
        <end position="89"/>
    </location>
</feature>
<keyword evidence="6" id="KW-0472">Membrane</keyword>
<evidence type="ECO:0000256" key="4">
    <source>
        <dbReference type="ARBA" id="ARBA00022737"/>
    </source>
</evidence>
<keyword evidence="11" id="KW-0732">Signal</keyword>
<evidence type="ECO:0000256" key="6">
    <source>
        <dbReference type="ARBA" id="ARBA00023136"/>
    </source>
</evidence>
<dbReference type="PANTHER" id="PTHR24270">
    <property type="entry name" value="LOW-DENSITY LIPOPROTEIN RECEPTOR-RELATED"/>
    <property type="match status" value="1"/>
</dbReference>
<sequence>MKIVLVFGLFLGTALCCSDDQYECQDGQCIELSQTCDSHVDCSRGEDDMGCSGCESYKFKCGNQDKCITWSWVCDGMDDCNDGSDERGCTNICWNIDIYQFNAASRRRSNTRPLSDKPISKVLEKERKVNATRTNMRREKDEAEKIDYKLELLRLLRRRKDEK</sequence>
<dbReference type="SUPFAM" id="SSF57424">
    <property type="entry name" value="LDL receptor-like module"/>
    <property type="match status" value="2"/>
</dbReference>
<evidence type="ECO:0000256" key="2">
    <source>
        <dbReference type="ARBA" id="ARBA00004308"/>
    </source>
</evidence>
<keyword evidence="9" id="KW-0325">Glycoprotein</keyword>
<feature type="disulfide bond" evidence="10">
    <location>
        <begin position="24"/>
        <end position="42"/>
    </location>
</feature>
<dbReference type="GO" id="GO:0016192">
    <property type="term" value="P:vesicle-mediated transport"/>
    <property type="evidence" value="ECO:0007669"/>
    <property type="project" value="UniProtKB-ARBA"/>
</dbReference>
<comment type="caution">
    <text evidence="12">The sequence shown here is derived from an EMBL/GenBank/DDBJ whole genome shotgun (WGS) entry which is preliminary data.</text>
</comment>
<keyword evidence="5" id="KW-1133">Transmembrane helix</keyword>
<dbReference type="OrthoDB" id="10013209at2759"/>
<dbReference type="GO" id="GO:0005886">
    <property type="term" value="C:plasma membrane"/>
    <property type="evidence" value="ECO:0007669"/>
    <property type="project" value="TreeGrafter"/>
</dbReference>
<evidence type="ECO:0000256" key="5">
    <source>
        <dbReference type="ARBA" id="ARBA00022989"/>
    </source>
</evidence>
<dbReference type="CDD" id="cd00112">
    <property type="entry name" value="LDLa"/>
    <property type="match status" value="2"/>
</dbReference>
<evidence type="ECO:0000313" key="12">
    <source>
        <dbReference type="EMBL" id="CAG2212573.1"/>
    </source>
</evidence>
<dbReference type="SMART" id="SM00192">
    <property type="entry name" value="LDLa"/>
    <property type="match status" value="2"/>
</dbReference>
<dbReference type="Proteomes" id="UP000683360">
    <property type="component" value="Unassembled WGS sequence"/>
</dbReference>
<dbReference type="EMBL" id="CAJPWZ010001303">
    <property type="protein sequence ID" value="CAG2212573.1"/>
    <property type="molecule type" value="Genomic_DNA"/>
</dbReference>
<evidence type="ECO:0000256" key="1">
    <source>
        <dbReference type="ARBA" id="ARBA00004167"/>
    </source>
</evidence>
<keyword evidence="13" id="KW-1185">Reference proteome</keyword>
<protein>
    <submittedName>
        <fullName evidence="12">Uncharacterized protein</fullName>
    </submittedName>
</protein>
<dbReference type="InterPro" id="IPR023415">
    <property type="entry name" value="LDLR_class-A_CS"/>
</dbReference>
<dbReference type="PRINTS" id="PR00261">
    <property type="entry name" value="LDLRECEPTOR"/>
</dbReference>
<dbReference type="InterPro" id="IPR036055">
    <property type="entry name" value="LDL_receptor-like_sf"/>
</dbReference>
<comment type="subcellular location">
    <subcellularLocation>
        <location evidence="2">Endomembrane system</location>
    </subcellularLocation>
    <subcellularLocation>
        <location evidence="1">Membrane</location>
        <topology evidence="1">Single-pass membrane protein</topology>
    </subcellularLocation>
</comment>
<evidence type="ECO:0000256" key="3">
    <source>
        <dbReference type="ARBA" id="ARBA00022692"/>
    </source>
</evidence>
<evidence type="ECO:0000313" key="13">
    <source>
        <dbReference type="Proteomes" id="UP000683360"/>
    </source>
</evidence>
<keyword evidence="3" id="KW-0812">Transmembrane</keyword>
<dbReference type="FunFam" id="4.10.400.10:FF:000045">
    <property type="entry name" value="Low-density lipoprotein receptor-related protein 2"/>
    <property type="match status" value="1"/>
</dbReference>
<evidence type="ECO:0000256" key="8">
    <source>
        <dbReference type="ARBA" id="ARBA00023170"/>
    </source>
</evidence>